<keyword evidence="2" id="KW-1185">Reference proteome</keyword>
<proteinExistence type="predicted"/>
<sequence>MGLGVARPAGFLVGRYVNQIQPVFVFDMAKAGSNNFFTRRSAMNKSIHVSQECPRSDQALPINVIPFPNCTGNPVFPSFSIKEGEFCFLLVIGMYQSIHGLSQEMADGMSSMFFKLRDSFITEGDCHE</sequence>
<dbReference type="Proteomes" id="UP000007347">
    <property type="component" value="Chromosome"/>
</dbReference>
<dbReference type="EMBL" id="FO203503">
    <property type="protein sequence ID" value="CCK81217.1"/>
    <property type="molecule type" value="Genomic_DNA"/>
</dbReference>
<dbReference type="AlphaFoldDB" id="K0NQL5"/>
<gene>
    <name evidence="1" type="ordered locus">TOL2_C30580</name>
</gene>
<dbReference type="STRING" id="651182.TOL2_C30580"/>
<dbReference type="HOGENOM" id="CLU_1956084_0_0_7"/>
<accession>K0NQL5</accession>
<protein>
    <submittedName>
        <fullName evidence="1">Uncharacterized protein</fullName>
    </submittedName>
</protein>
<evidence type="ECO:0000313" key="2">
    <source>
        <dbReference type="Proteomes" id="UP000007347"/>
    </source>
</evidence>
<dbReference type="KEGG" id="dto:TOL2_C30580"/>
<name>K0NQL5_DESTT</name>
<organism evidence="1 2">
    <name type="scientific">Desulfobacula toluolica (strain DSM 7467 / Tol2)</name>
    <dbReference type="NCBI Taxonomy" id="651182"/>
    <lineage>
        <taxon>Bacteria</taxon>
        <taxon>Pseudomonadati</taxon>
        <taxon>Thermodesulfobacteriota</taxon>
        <taxon>Desulfobacteria</taxon>
        <taxon>Desulfobacterales</taxon>
        <taxon>Desulfobacteraceae</taxon>
        <taxon>Desulfobacula</taxon>
    </lineage>
</organism>
<reference evidence="1 2" key="1">
    <citation type="journal article" date="2013" name="Environ. Microbiol.">
        <title>Complete genome, catabolic sub-proteomes and key-metabolites of Desulfobacula toluolica Tol2, a marine, aromatic compound-degrading, sulfate-reducing bacterium.</title>
        <authorList>
            <person name="Wohlbrand L."/>
            <person name="Jacob J.H."/>
            <person name="Kube M."/>
            <person name="Mussmann M."/>
            <person name="Jarling R."/>
            <person name="Beck A."/>
            <person name="Amann R."/>
            <person name="Wilkes H."/>
            <person name="Reinhardt R."/>
            <person name="Rabus R."/>
        </authorList>
    </citation>
    <scope>NUCLEOTIDE SEQUENCE [LARGE SCALE GENOMIC DNA]</scope>
    <source>
        <strain evidence="2">DSM 7467 / Tol2</strain>
    </source>
</reference>
<evidence type="ECO:0000313" key="1">
    <source>
        <dbReference type="EMBL" id="CCK81217.1"/>
    </source>
</evidence>